<keyword evidence="1" id="KW-0812">Transmembrane</keyword>
<feature type="transmembrane region" description="Helical" evidence="1">
    <location>
        <begin position="163"/>
        <end position="181"/>
    </location>
</feature>
<feature type="transmembrane region" description="Helical" evidence="1">
    <location>
        <begin position="246"/>
        <end position="263"/>
    </location>
</feature>
<dbReference type="NCBIfam" id="NF047440">
    <property type="entry name" value="LA3751_2_3_fam"/>
    <property type="match status" value="1"/>
</dbReference>
<gene>
    <name evidence="2" type="ORF">H1P_380006</name>
</gene>
<feature type="transmembrane region" description="Helical" evidence="1">
    <location>
        <begin position="400"/>
        <end position="418"/>
    </location>
</feature>
<name>A0A563VWU0_9CYAN</name>
<feature type="transmembrane region" description="Helical" evidence="1">
    <location>
        <begin position="202"/>
        <end position="226"/>
    </location>
</feature>
<dbReference type="OrthoDB" id="524008at2"/>
<protein>
    <recommendedName>
        <fullName evidence="4">Dolichol-phosphate mannosyltransferase</fullName>
    </recommendedName>
</protein>
<dbReference type="AlphaFoldDB" id="A0A563VWU0"/>
<dbReference type="EMBL" id="CAACVJ010000312">
    <property type="protein sequence ID" value="VEP15855.1"/>
    <property type="molecule type" value="Genomic_DNA"/>
</dbReference>
<dbReference type="RefSeq" id="WP_144865685.1">
    <property type="nucleotide sequence ID" value="NZ_LR213798.1"/>
</dbReference>
<feature type="transmembrane region" description="Helical" evidence="1">
    <location>
        <begin position="136"/>
        <end position="157"/>
    </location>
</feature>
<evidence type="ECO:0000256" key="1">
    <source>
        <dbReference type="SAM" id="Phobius"/>
    </source>
</evidence>
<keyword evidence="1" id="KW-0472">Membrane</keyword>
<proteinExistence type="predicted"/>
<feature type="transmembrane region" description="Helical" evidence="1">
    <location>
        <begin position="307"/>
        <end position="327"/>
    </location>
</feature>
<reference evidence="2 3" key="1">
    <citation type="submission" date="2019-01" db="EMBL/GenBank/DDBJ databases">
        <authorList>
            <person name="Brito A."/>
        </authorList>
    </citation>
    <scope>NUCLEOTIDE SEQUENCE [LARGE SCALE GENOMIC DNA]</scope>
    <source>
        <strain evidence="2">1</strain>
    </source>
</reference>
<evidence type="ECO:0000313" key="3">
    <source>
        <dbReference type="Proteomes" id="UP000320055"/>
    </source>
</evidence>
<accession>A0A563VWU0</accession>
<dbReference type="InterPro" id="IPR059217">
    <property type="entry name" value="LA3751_2-like"/>
</dbReference>
<keyword evidence="1" id="KW-1133">Transmembrane helix</keyword>
<keyword evidence="3" id="KW-1185">Reference proteome</keyword>
<evidence type="ECO:0000313" key="2">
    <source>
        <dbReference type="EMBL" id="VEP15855.1"/>
    </source>
</evidence>
<sequence length="549" mass="62280">MKLKSISLVIIFGGILFSLLLQGQVADGVYFSGDGGLKALLAKQLASGDFRFYLATPDVAWVRELWDTGLYPYDKPYVYQVAGKYYITFPYTFPLVAAPFYALFGYRGLYVIPLVSCWVIWLVFYLDCLKLKLDSLVTALGLICLIFGSYLTVYSAMYWEHTFALALAFTGLSLWFFFNDVTSPSTVKTIMSGILIGLSVWFRPEFICVVVIMIGLAIFTSSYFWWQNIIFLDFKQLQPILFATKQQLILVISTIVTVVGFFVTNKIIYGYAVGIHGIQVVESIALSDRLLGSWQNFTSMSSDLLEYLPIIIFPILCAVFYLIQRVILLQFKLIDFPIIYIIIYLAIIAFMIGVSLLVPVGTQGLIPGGKQWGVRFLLMLVPVIILLTSVQLQQANNNKIIKYSAIFIVVLLSAIGIHKNVWQATQILAKNNQETAPAVEFIQTNNNQYIVISHEFVGQSLQASTTEQEIFFTINKVPELIQFSQKLIEQQQTQFVYICYPHRACKLPDTKIVDLQFEQSDRPYQIQLNSLGKFGKYPIYQGNVIQLKK</sequence>
<dbReference type="Proteomes" id="UP000320055">
    <property type="component" value="Unassembled WGS sequence"/>
</dbReference>
<evidence type="ECO:0008006" key="4">
    <source>
        <dbReference type="Google" id="ProtNLM"/>
    </source>
</evidence>
<feature type="transmembrane region" description="Helical" evidence="1">
    <location>
        <begin position="100"/>
        <end position="124"/>
    </location>
</feature>
<organism evidence="2 3">
    <name type="scientific">Hyella patelloides LEGE 07179</name>
    <dbReference type="NCBI Taxonomy" id="945734"/>
    <lineage>
        <taxon>Bacteria</taxon>
        <taxon>Bacillati</taxon>
        <taxon>Cyanobacteriota</taxon>
        <taxon>Cyanophyceae</taxon>
        <taxon>Pleurocapsales</taxon>
        <taxon>Hyellaceae</taxon>
        <taxon>Hyella</taxon>
    </lineage>
</organism>
<feature type="transmembrane region" description="Helical" evidence="1">
    <location>
        <begin position="372"/>
        <end position="388"/>
    </location>
</feature>
<feature type="transmembrane region" description="Helical" evidence="1">
    <location>
        <begin position="339"/>
        <end position="360"/>
    </location>
</feature>